<evidence type="ECO:0000256" key="1">
    <source>
        <dbReference type="ARBA" id="ARBA00004613"/>
    </source>
</evidence>
<dbReference type="PANTHER" id="PTHR11967">
    <property type="entry name" value="ALPHA-1-ACID GLYCOPROTEIN"/>
    <property type="match status" value="1"/>
</dbReference>
<dbReference type="InParanoid" id="A0A671U2D9"/>
<dbReference type="Pfam" id="PF11032">
    <property type="entry name" value="ApoM"/>
    <property type="match status" value="1"/>
</dbReference>
<sequence>MFPAACAIALLCLVSASLSAPLACEDLLRPLDQLNLRHLEGRWALVAGSLSHLPYLERFKQRDSAAVNFSSNSTEINVSYTRSLRLNNKCQYSSYNITMEGSSFTYDGTDKSNASARFVHTSCHDCMLMHMDVESGKRQHFYLFSRRRQLEQEEIEEFTAQVECLKMPPPVVMDPTKELCPEETAADPTAQTEEETEGQKNLETIKRTP</sequence>
<feature type="region of interest" description="Disordered" evidence="5">
    <location>
        <begin position="173"/>
        <end position="209"/>
    </location>
</feature>
<evidence type="ECO:0000313" key="7">
    <source>
        <dbReference type="Ensembl" id="ENSSAUP00010007816.1"/>
    </source>
</evidence>
<dbReference type="Proteomes" id="UP000472265">
    <property type="component" value="Chromosome 1"/>
</dbReference>
<feature type="chain" id="PRO_5025373856" evidence="6">
    <location>
        <begin position="20"/>
        <end position="209"/>
    </location>
</feature>
<dbReference type="SUPFAM" id="SSF50814">
    <property type="entry name" value="Lipocalins"/>
    <property type="match status" value="1"/>
</dbReference>
<keyword evidence="8" id="KW-1185">Reference proteome</keyword>
<dbReference type="InterPro" id="IPR012674">
    <property type="entry name" value="Calycin"/>
</dbReference>
<feature type="compositionally biased region" description="Basic and acidic residues" evidence="5">
    <location>
        <begin position="197"/>
        <end position="209"/>
    </location>
</feature>
<name>A0A671U2D9_SPAAU</name>
<dbReference type="OMA" id="NFAHTSC"/>
<protein>
    <submittedName>
        <fullName evidence="7">Uncharacterized protein</fullName>
    </submittedName>
</protein>
<dbReference type="AlphaFoldDB" id="A0A671U2D9"/>
<evidence type="ECO:0000256" key="2">
    <source>
        <dbReference type="ARBA" id="ARBA00022525"/>
    </source>
</evidence>
<organism evidence="7 8">
    <name type="scientific">Sparus aurata</name>
    <name type="common">Gilthead sea bream</name>
    <dbReference type="NCBI Taxonomy" id="8175"/>
    <lineage>
        <taxon>Eukaryota</taxon>
        <taxon>Metazoa</taxon>
        <taxon>Chordata</taxon>
        <taxon>Craniata</taxon>
        <taxon>Vertebrata</taxon>
        <taxon>Euteleostomi</taxon>
        <taxon>Actinopterygii</taxon>
        <taxon>Neopterygii</taxon>
        <taxon>Teleostei</taxon>
        <taxon>Neoteleostei</taxon>
        <taxon>Acanthomorphata</taxon>
        <taxon>Eupercaria</taxon>
        <taxon>Spariformes</taxon>
        <taxon>Sparidae</taxon>
        <taxon>Sparus</taxon>
    </lineage>
</organism>
<comment type="subcellular location">
    <subcellularLocation>
        <location evidence="1">Secreted</location>
    </subcellularLocation>
</comment>
<dbReference type="GO" id="GO:0005576">
    <property type="term" value="C:extracellular region"/>
    <property type="evidence" value="ECO:0007669"/>
    <property type="project" value="UniProtKB-SubCell"/>
</dbReference>
<dbReference type="PANTHER" id="PTHR11967:SF2">
    <property type="entry name" value="ALPHA-1-ACID GLYCOPROTEIN 1"/>
    <property type="match status" value="1"/>
</dbReference>
<evidence type="ECO:0000256" key="6">
    <source>
        <dbReference type="SAM" id="SignalP"/>
    </source>
</evidence>
<dbReference type="CDD" id="cd19415">
    <property type="entry name" value="lipocalin_ApoM_AGP"/>
    <property type="match status" value="1"/>
</dbReference>
<accession>A0A671U2D9</accession>
<keyword evidence="2" id="KW-0964">Secreted</keyword>
<reference evidence="7" key="2">
    <citation type="submission" date="2025-08" db="UniProtKB">
        <authorList>
            <consortium name="Ensembl"/>
        </authorList>
    </citation>
    <scope>IDENTIFICATION</scope>
</reference>
<keyword evidence="4" id="KW-0325">Glycoprotein</keyword>
<dbReference type="Gene3D" id="2.40.128.20">
    <property type="match status" value="1"/>
</dbReference>
<dbReference type="Ensembl" id="ENSSAUT00010008353.1">
    <property type="protein sequence ID" value="ENSSAUP00010007816.1"/>
    <property type="gene ID" value="ENSSAUG00010003885.1"/>
</dbReference>
<evidence type="ECO:0000256" key="3">
    <source>
        <dbReference type="ARBA" id="ARBA00022729"/>
    </source>
</evidence>
<dbReference type="GeneTree" id="ENSGT00940000166223"/>
<evidence type="ECO:0000313" key="8">
    <source>
        <dbReference type="Proteomes" id="UP000472265"/>
    </source>
</evidence>
<feature type="signal peptide" evidence="6">
    <location>
        <begin position="1"/>
        <end position="19"/>
    </location>
</feature>
<keyword evidence="3 6" id="KW-0732">Signal</keyword>
<evidence type="ECO:0000256" key="4">
    <source>
        <dbReference type="ARBA" id="ARBA00023180"/>
    </source>
</evidence>
<dbReference type="InterPro" id="IPR022734">
    <property type="entry name" value="ApoM"/>
</dbReference>
<evidence type="ECO:0000256" key="5">
    <source>
        <dbReference type="SAM" id="MobiDB-lite"/>
    </source>
</evidence>
<proteinExistence type="predicted"/>
<reference evidence="7" key="3">
    <citation type="submission" date="2025-09" db="UniProtKB">
        <authorList>
            <consortium name="Ensembl"/>
        </authorList>
    </citation>
    <scope>IDENTIFICATION</scope>
</reference>
<reference evidence="7" key="1">
    <citation type="submission" date="2021-04" db="EMBL/GenBank/DDBJ databases">
        <authorList>
            <consortium name="Wellcome Sanger Institute Data Sharing"/>
        </authorList>
    </citation>
    <scope>NUCLEOTIDE SEQUENCE [LARGE SCALE GENOMIC DNA]</scope>
</reference>